<evidence type="ECO:0000313" key="3">
    <source>
        <dbReference type="Proteomes" id="UP000838412"/>
    </source>
</evidence>
<reference evidence="2" key="1">
    <citation type="submission" date="2022-01" db="EMBL/GenBank/DDBJ databases">
        <authorList>
            <person name="Braso-Vives M."/>
        </authorList>
    </citation>
    <scope>NUCLEOTIDE SEQUENCE</scope>
</reference>
<dbReference type="OrthoDB" id="6089094at2759"/>
<accession>A0A8J9VZ21</accession>
<dbReference type="AlphaFoldDB" id="A0A8J9VZ21"/>
<dbReference type="EMBL" id="OV696686">
    <property type="protein sequence ID" value="CAH1231506.1"/>
    <property type="molecule type" value="Genomic_DNA"/>
</dbReference>
<evidence type="ECO:0000313" key="2">
    <source>
        <dbReference type="EMBL" id="CAH1231506.1"/>
    </source>
</evidence>
<feature type="compositionally biased region" description="Basic and acidic residues" evidence="1">
    <location>
        <begin position="493"/>
        <end position="504"/>
    </location>
</feature>
<feature type="compositionally biased region" description="Pro residues" evidence="1">
    <location>
        <begin position="673"/>
        <end position="686"/>
    </location>
</feature>
<feature type="compositionally biased region" description="Basic residues" evidence="1">
    <location>
        <begin position="559"/>
        <end position="576"/>
    </location>
</feature>
<evidence type="ECO:0000256" key="1">
    <source>
        <dbReference type="SAM" id="MobiDB-lite"/>
    </source>
</evidence>
<feature type="compositionally biased region" description="Low complexity" evidence="1">
    <location>
        <begin position="649"/>
        <end position="660"/>
    </location>
</feature>
<name>A0A8J9VZ21_BRALA</name>
<feature type="compositionally biased region" description="Low complexity" evidence="1">
    <location>
        <begin position="600"/>
        <end position="609"/>
    </location>
</feature>
<feature type="compositionally biased region" description="Basic residues" evidence="1">
    <location>
        <begin position="696"/>
        <end position="707"/>
    </location>
</feature>
<feature type="compositionally biased region" description="Basic and acidic residues" evidence="1">
    <location>
        <begin position="351"/>
        <end position="361"/>
    </location>
</feature>
<feature type="compositionally biased region" description="Acidic residues" evidence="1">
    <location>
        <begin position="758"/>
        <end position="771"/>
    </location>
</feature>
<feature type="compositionally biased region" description="Low complexity" evidence="1">
    <location>
        <begin position="402"/>
        <end position="412"/>
    </location>
</feature>
<sequence>MNYSATGHVIGWHKVSVIFWKHGDVATGGIDFYYKLPPNNRRTMHLTFPKRKGYYTWEELRCLARALGYQVDVFERVIPDFAEGQPGVSFRQVCRLMELNFFNEAFHLTYNLHTAHYNCQLIKKCLVLLDHRFLNFQEIQEIRVAYVAYEHHDMHGMIINEKALLRTLKMCDRTVAPLKLMHRVKHLKENYEAKGRIQIYEFMDLLILCKMWDDVNIRDTRVKGPDKNWRRLYQMDKVKEVFHTYDEKVFELLNEEFEETELNYGDVSFGDRRQFRENPVDKDKNTEQFKTHSTTYKRLQKIIDSTTQQVIEARANGVANKNRPISASLLEEQFIESSPERSKSPPGLGRRVSDKSVERGNKNNQLFDRSKRMSVISARSSVSYASGSRGHLARSLGRKSRATTATSRRQSSVGKITESDWTLVVPVPKLKTPDYKRPKTARLVTADDLERQNDELKKLQYNLETLEVKSKVHLDEDIDIALGKGFRIRSAKRKAEAERNRPPEPKPPPPPRSPVPSPESLRRLSSPRPRTPKGHSDQCDAVKLGIAPTDDSRSEKSGKKGRKKKKKKSGKKKTKGHQFWFSMGRSRMMSAWDDDDTSTDTEGGSTFSSKTDDRSPVQADKPSILKDILYGVDDEEIDDDDIPESYLNVSVPSTPVTPSDSTEHDRIASTPPAFSPKPPPPPPPQPTTSASSGVRNKPREKKVHEPKRKVEPHGKSVGQRQLSTILESELQREEEVGSEDEDTDQKMWKEWIKYEQGEDYMEEEEEEEEECPEMKKGTTSRRSSRVRSVSIATEEQEEDDDFWRDITSETVAQAVVKNIRMEEEAVQQKFSPSLTRLEKLQMEYHARTRPAKPTIVQARRLVGRVREEASKGLKKALLRPLS</sequence>
<protein>
    <submittedName>
        <fullName evidence="2">Hypp388 protein</fullName>
    </submittedName>
</protein>
<dbReference type="Proteomes" id="UP000838412">
    <property type="component" value="Chromosome 1"/>
</dbReference>
<feature type="compositionally biased region" description="Pro residues" evidence="1">
    <location>
        <begin position="505"/>
        <end position="517"/>
    </location>
</feature>
<feature type="region of interest" description="Disordered" evidence="1">
    <location>
        <begin position="758"/>
        <end position="800"/>
    </location>
</feature>
<feature type="compositionally biased region" description="Acidic residues" evidence="1">
    <location>
        <begin position="632"/>
        <end position="643"/>
    </location>
</feature>
<keyword evidence="3" id="KW-1185">Reference proteome</keyword>
<feature type="region of interest" description="Disordered" evidence="1">
    <location>
        <begin position="334"/>
        <end position="372"/>
    </location>
</feature>
<feature type="region of interest" description="Disordered" evidence="1">
    <location>
        <begin position="491"/>
        <end position="744"/>
    </location>
</feature>
<gene>
    <name evidence="2" type="primary">Hypp388</name>
    <name evidence="2" type="ORF">BLAG_LOCUS1277</name>
</gene>
<proteinExistence type="predicted"/>
<feature type="region of interest" description="Disordered" evidence="1">
    <location>
        <begin position="387"/>
        <end position="416"/>
    </location>
</feature>
<organism evidence="2 3">
    <name type="scientific">Branchiostoma lanceolatum</name>
    <name type="common">Common lancelet</name>
    <name type="synonym">Amphioxus lanceolatum</name>
    <dbReference type="NCBI Taxonomy" id="7740"/>
    <lineage>
        <taxon>Eukaryota</taxon>
        <taxon>Metazoa</taxon>
        <taxon>Chordata</taxon>
        <taxon>Cephalochordata</taxon>
        <taxon>Leptocardii</taxon>
        <taxon>Amphioxiformes</taxon>
        <taxon>Branchiostomatidae</taxon>
        <taxon>Branchiostoma</taxon>
    </lineage>
</organism>